<organism evidence="2">
    <name type="scientific">Ajellomyces capsulatus (strain H88)</name>
    <name type="common">Darling's disease fungus</name>
    <name type="synonym">Histoplasma capsulatum</name>
    <dbReference type="NCBI Taxonomy" id="544711"/>
    <lineage>
        <taxon>Eukaryota</taxon>
        <taxon>Fungi</taxon>
        <taxon>Dikarya</taxon>
        <taxon>Ascomycota</taxon>
        <taxon>Pezizomycotina</taxon>
        <taxon>Eurotiomycetes</taxon>
        <taxon>Eurotiomycetidae</taxon>
        <taxon>Onygenales</taxon>
        <taxon>Ajellomycetaceae</taxon>
        <taxon>Histoplasma</taxon>
    </lineage>
</organism>
<reference evidence="2" key="1">
    <citation type="submission" date="2008-07" db="EMBL/GenBank/DDBJ databases">
        <title>Annotation of Ajellomyces capsulatus strain H88.</title>
        <authorList>
            <person name="Champion M."/>
            <person name="Cuomo C."/>
            <person name="Ma L.-J."/>
            <person name="Henn M.R."/>
            <person name="Sil A."/>
            <person name="Goldman B."/>
            <person name="Young S.K."/>
            <person name="Kodira C.D."/>
            <person name="Zeng Q."/>
            <person name="Koehrsen M."/>
            <person name="Alvarado L."/>
            <person name="Berlin A."/>
            <person name="Borenstein D."/>
            <person name="Chen Z."/>
            <person name="Engels R."/>
            <person name="Freedman E."/>
            <person name="Gellesch M."/>
            <person name="Goldberg J."/>
            <person name="Griggs A."/>
            <person name="Gujja S."/>
            <person name="Heiman D."/>
            <person name="Hepburn T."/>
            <person name="Howarth C."/>
            <person name="Jen D."/>
            <person name="Larson L."/>
            <person name="Lewis B."/>
            <person name="Mehta T."/>
            <person name="Park D."/>
            <person name="Pearson M."/>
            <person name="Roberts A."/>
            <person name="Saif S."/>
            <person name="Shea T."/>
            <person name="Shenoy N."/>
            <person name="Sisk P."/>
            <person name="Stolte C."/>
            <person name="Sykes S."/>
            <person name="Walk T."/>
            <person name="White J."/>
            <person name="Yandava C."/>
            <person name="Klein B."/>
            <person name="McEwen J.G."/>
            <person name="Puccia R."/>
            <person name="Goldman G.H."/>
            <person name="Felipe M.S."/>
            <person name="Nino-Vega G."/>
            <person name="San-Blas G."/>
            <person name="Taylor J."/>
            <person name="Mendoza L."/>
            <person name="Galagan J."/>
            <person name="Nusbaum C."/>
            <person name="Birren B."/>
        </authorList>
    </citation>
    <scope>NUCLEOTIDE SEQUENCE [LARGE SCALE GENOMIC DNA]</scope>
    <source>
        <strain evidence="2">H88</strain>
    </source>
</reference>
<accession>F0UNJ7</accession>
<dbReference type="HOGENOM" id="CLU_1124255_0_0_1"/>
<name>F0UNJ7_AJEC8</name>
<protein>
    <submittedName>
        <fullName evidence="1">Predicted protein</fullName>
    </submittedName>
</protein>
<dbReference type="EMBL" id="DS990640">
    <property type="protein sequence ID" value="EGC46812.1"/>
    <property type="molecule type" value="Genomic_DNA"/>
</dbReference>
<sequence length="247" mass="26958">MLVPGNRNENIAPALMVFFVLNPPSPPPTVKTTWQGSIAAVLDYRGRVAEDNSTEPVGASWQIANIDGSRPGLNGQANHAENAVLNIHDQKRPRYGYTFRGISNVGRKVQERMQKPREKAGLRLDEFVSCVATLAWCMKLPPSGFSHSQKPKCLGDIYGQAIKARLGVESPLIYYGIAEPSRLRNLISGPAQLPPSSHSASSSDEGILNACPSSLFTRMHTYMYAAHQPSDDLMNASPVSPPEAEQY</sequence>
<evidence type="ECO:0000313" key="2">
    <source>
        <dbReference type="Proteomes" id="UP000008142"/>
    </source>
</evidence>
<gene>
    <name evidence="1" type="ORF">HCEG_06027</name>
</gene>
<dbReference type="AlphaFoldDB" id="F0UNJ7"/>
<proteinExistence type="predicted"/>
<evidence type="ECO:0000313" key="1">
    <source>
        <dbReference type="EMBL" id="EGC46812.1"/>
    </source>
</evidence>
<dbReference type="Proteomes" id="UP000008142">
    <property type="component" value="Unassembled WGS sequence"/>
</dbReference>